<evidence type="ECO:0000313" key="3">
    <source>
        <dbReference type="Proteomes" id="UP001165080"/>
    </source>
</evidence>
<feature type="compositionally biased region" description="Low complexity" evidence="1">
    <location>
        <begin position="20"/>
        <end position="31"/>
    </location>
</feature>
<comment type="caution">
    <text evidence="2">The sequence shown here is derived from an EMBL/GenBank/DDBJ whole genome shotgun (WGS) entry which is preliminary data.</text>
</comment>
<feature type="region of interest" description="Disordered" evidence="1">
    <location>
        <begin position="11"/>
        <end position="31"/>
    </location>
</feature>
<dbReference type="AlphaFoldDB" id="A0A9W6BI28"/>
<sequence length="148" mass="15664">MMPCTAVAVWRKSGPPGPPASSLSGGRGRSLASRGHRGTLAFLCEFAAAAEAAERGRGGGVRNMACVAVFVCVWPTVFDSQPVSLYDHFPASLVSRWVSSVAERHPPMARPGNPLKCCIAFRADRRTARWLGGGAFQQQHLSQGAGTV</sequence>
<name>A0A9W6BI28_9CHLO</name>
<proteinExistence type="predicted"/>
<dbReference type="EMBL" id="BRXU01000005">
    <property type="protein sequence ID" value="GLC52165.1"/>
    <property type="molecule type" value="Genomic_DNA"/>
</dbReference>
<gene>
    <name evidence="2" type="primary">PLEST009560</name>
    <name evidence="2" type="ORF">PLESTB_000590100</name>
</gene>
<evidence type="ECO:0000313" key="2">
    <source>
        <dbReference type="EMBL" id="GLC52165.1"/>
    </source>
</evidence>
<evidence type="ECO:0000256" key="1">
    <source>
        <dbReference type="SAM" id="MobiDB-lite"/>
    </source>
</evidence>
<dbReference type="Proteomes" id="UP001165080">
    <property type="component" value="Unassembled WGS sequence"/>
</dbReference>
<organism evidence="2 3">
    <name type="scientific">Pleodorina starrii</name>
    <dbReference type="NCBI Taxonomy" id="330485"/>
    <lineage>
        <taxon>Eukaryota</taxon>
        <taxon>Viridiplantae</taxon>
        <taxon>Chlorophyta</taxon>
        <taxon>core chlorophytes</taxon>
        <taxon>Chlorophyceae</taxon>
        <taxon>CS clade</taxon>
        <taxon>Chlamydomonadales</taxon>
        <taxon>Volvocaceae</taxon>
        <taxon>Pleodorina</taxon>
    </lineage>
</organism>
<protein>
    <submittedName>
        <fullName evidence="2">Uncharacterized protein</fullName>
    </submittedName>
</protein>
<accession>A0A9W6BI28</accession>
<reference evidence="2 3" key="1">
    <citation type="journal article" date="2023" name="Commun. Biol.">
        <title>Reorganization of the ancestral sex-determining regions during the evolution of trioecy in Pleodorina starrii.</title>
        <authorList>
            <person name="Takahashi K."/>
            <person name="Suzuki S."/>
            <person name="Kawai-Toyooka H."/>
            <person name="Yamamoto K."/>
            <person name="Hamaji T."/>
            <person name="Ootsuki R."/>
            <person name="Yamaguchi H."/>
            <person name="Kawachi M."/>
            <person name="Higashiyama T."/>
            <person name="Nozaki H."/>
        </authorList>
    </citation>
    <scope>NUCLEOTIDE SEQUENCE [LARGE SCALE GENOMIC DNA]</scope>
    <source>
        <strain evidence="2 3">NIES-4479</strain>
    </source>
</reference>
<keyword evidence="3" id="KW-1185">Reference proteome</keyword>